<dbReference type="GO" id="GO:0008234">
    <property type="term" value="F:cysteine-type peptidase activity"/>
    <property type="evidence" value="ECO:0007669"/>
    <property type="project" value="InterPro"/>
</dbReference>
<proteinExistence type="predicted"/>
<dbReference type="GO" id="GO:0006508">
    <property type="term" value="P:proteolysis"/>
    <property type="evidence" value="ECO:0007669"/>
    <property type="project" value="InterPro"/>
</dbReference>
<feature type="domain" description="Peptidase C1A papain C-terminal" evidence="1">
    <location>
        <begin position="55"/>
        <end position="87"/>
    </location>
</feature>
<evidence type="ECO:0000259" key="1">
    <source>
        <dbReference type="Pfam" id="PF00112"/>
    </source>
</evidence>
<dbReference type="AlphaFoldDB" id="A0A6C0JMG7"/>
<reference evidence="2" key="1">
    <citation type="journal article" date="2020" name="Nature">
        <title>Giant virus diversity and host interactions through global metagenomics.</title>
        <authorList>
            <person name="Schulz F."/>
            <person name="Roux S."/>
            <person name="Paez-Espino D."/>
            <person name="Jungbluth S."/>
            <person name="Walsh D.A."/>
            <person name="Denef V.J."/>
            <person name="McMahon K.D."/>
            <person name="Konstantinidis K.T."/>
            <person name="Eloe-Fadrosh E.A."/>
            <person name="Kyrpides N.C."/>
            <person name="Woyke T."/>
        </authorList>
    </citation>
    <scope>NUCLEOTIDE SEQUENCE</scope>
    <source>
        <strain evidence="2">GVMAG-S-1038524-41</strain>
    </source>
</reference>
<sequence length="127" mass="14010">MSTEEEKIIHMLTQPDSSFQLVPNYTICIATASPTTEGLLSYKMKNLVLRDIETLPEEFDWRNQIELSPVQNQGLCGNCWAQAPTSTATNKPGLVLDPLPTTVGKNKKCAGGLPEECQYYFVEIGTG</sequence>
<organism evidence="2">
    <name type="scientific">viral metagenome</name>
    <dbReference type="NCBI Taxonomy" id="1070528"/>
    <lineage>
        <taxon>unclassified sequences</taxon>
        <taxon>metagenomes</taxon>
        <taxon>organismal metagenomes</taxon>
    </lineage>
</organism>
<dbReference type="InterPro" id="IPR038765">
    <property type="entry name" value="Papain-like_cys_pep_sf"/>
</dbReference>
<dbReference type="InterPro" id="IPR000668">
    <property type="entry name" value="Peptidase_C1A_C"/>
</dbReference>
<protein>
    <recommendedName>
        <fullName evidence="1">Peptidase C1A papain C-terminal domain-containing protein</fullName>
    </recommendedName>
</protein>
<dbReference type="SUPFAM" id="SSF54001">
    <property type="entry name" value="Cysteine proteinases"/>
    <property type="match status" value="1"/>
</dbReference>
<dbReference type="EMBL" id="MN740668">
    <property type="protein sequence ID" value="QHU06892.1"/>
    <property type="molecule type" value="Genomic_DNA"/>
</dbReference>
<dbReference type="Gene3D" id="3.90.70.10">
    <property type="entry name" value="Cysteine proteinases"/>
    <property type="match status" value="1"/>
</dbReference>
<evidence type="ECO:0000313" key="2">
    <source>
        <dbReference type="EMBL" id="QHU06892.1"/>
    </source>
</evidence>
<accession>A0A6C0JMG7</accession>
<dbReference type="Pfam" id="PF00112">
    <property type="entry name" value="Peptidase_C1"/>
    <property type="match status" value="1"/>
</dbReference>
<name>A0A6C0JMG7_9ZZZZ</name>